<evidence type="ECO:0000256" key="3">
    <source>
        <dbReference type="ARBA" id="ARBA00022801"/>
    </source>
</evidence>
<dbReference type="InterPro" id="IPR020992">
    <property type="entry name" value="Tail_Prtase_C"/>
</dbReference>
<dbReference type="NCBIfam" id="TIGR00225">
    <property type="entry name" value="prc"/>
    <property type="match status" value="1"/>
</dbReference>
<dbReference type="GO" id="GO:0007165">
    <property type="term" value="P:signal transduction"/>
    <property type="evidence" value="ECO:0007669"/>
    <property type="project" value="TreeGrafter"/>
</dbReference>
<organism evidence="7 8">
    <name type="scientific">Ekhidna lutea</name>
    <dbReference type="NCBI Taxonomy" id="447679"/>
    <lineage>
        <taxon>Bacteria</taxon>
        <taxon>Pseudomonadati</taxon>
        <taxon>Bacteroidota</taxon>
        <taxon>Cytophagia</taxon>
        <taxon>Cytophagales</taxon>
        <taxon>Reichenbachiellaceae</taxon>
        <taxon>Ekhidna</taxon>
    </lineage>
</organism>
<dbReference type="SUPFAM" id="SSF50156">
    <property type="entry name" value="PDZ domain-like"/>
    <property type="match status" value="1"/>
</dbReference>
<protein>
    <submittedName>
        <fullName evidence="7">Carboxyl-terminal processing protease</fullName>
    </submittedName>
</protein>
<evidence type="ECO:0000313" key="7">
    <source>
        <dbReference type="EMBL" id="SNT29272.1"/>
    </source>
</evidence>
<keyword evidence="8" id="KW-1185">Reference proteome</keyword>
<keyword evidence="4 5" id="KW-0720">Serine protease</keyword>
<dbReference type="SMART" id="SM00245">
    <property type="entry name" value="TSPc"/>
    <property type="match status" value="1"/>
</dbReference>
<proteinExistence type="inferred from homology"/>
<dbReference type="GO" id="GO:0008236">
    <property type="term" value="F:serine-type peptidase activity"/>
    <property type="evidence" value="ECO:0007669"/>
    <property type="project" value="UniProtKB-KW"/>
</dbReference>
<feature type="domain" description="PDZ" evidence="6">
    <location>
        <begin position="241"/>
        <end position="318"/>
    </location>
</feature>
<dbReference type="SMART" id="SM00228">
    <property type="entry name" value="PDZ"/>
    <property type="match status" value="1"/>
</dbReference>
<dbReference type="Pfam" id="PF03572">
    <property type="entry name" value="Peptidase_S41"/>
    <property type="match status" value="1"/>
</dbReference>
<dbReference type="AlphaFoldDB" id="A0A239LH81"/>
<evidence type="ECO:0000256" key="2">
    <source>
        <dbReference type="ARBA" id="ARBA00022670"/>
    </source>
</evidence>
<dbReference type="Proteomes" id="UP000198393">
    <property type="component" value="Unassembled WGS sequence"/>
</dbReference>
<name>A0A239LH81_EKHLU</name>
<dbReference type="FunFam" id="3.90.226.10:FF:000090">
    <property type="entry name" value="Tail-specific protease"/>
    <property type="match status" value="1"/>
</dbReference>
<dbReference type="InterPro" id="IPR001478">
    <property type="entry name" value="PDZ"/>
</dbReference>
<evidence type="ECO:0000259" key="6">
    <source>
        <dbReference type="PROSITE" id="PS50106"/>
    </source>
</evidence>
<dbReference type="InterPro" id="IPR040573">
    <property type="entry name" value="TSP_N"/>
</dbReference>
<dbReference type="PANTHER" id="PTHR32060:SF22">
    <property type="entry name" value="CARBOXYL-TERMINAL-PROCESSING PEPTIDASE 3, CHLOROPLASTIC"/>
    <property type="match status" value="1"/>
</dbReference>
<evidence type="ECO:0000256" key="5">
    <source>
        <dbReference type="RuleBase" id="RU004404"/>
    </source>
</evidence>
<dbReference type="InterPro" id="IPR004447">
    <property type="entry name" value="Peptidase_S41A"/>
</dbReference>
<keyword evidence="2 5" id="KW-0645">Protease</keyword>
<sequence>MNKLLLIAGFVLLTSFGVSTEYGDDIQFLIEGDTLKTLEPKEEHPSEAYVITNLLKRIHYRKLPLSDSISSVIFDTYFESLDPNKAYFYASDLEAFEKYRYELDDQIPEGELQFAYDVFDVYRKRALSQIDHVFELLQTEFDFSKDETYVFDRDDVEWPKNQAEQNEVWRKIIKNQALSYKLAGREWDDISESLTKRYQRIQKAIYQYNSEDVFQSYMNAYTNSYDPHTDYFSPPDAENFQIDMSLSLEGIGARLMQNLDYTQVAEIIPGGPAYKSKQLQKDDKIIGVAQGDDGEFLDVIGWRLDDVVSKIRGAKGSVVRLQILKASEGINALPDTLRLVRDKINLEQQAAKSEMIPITEGNTTYNLGVITVPSFYLNFEELRAGKEDYRSTTRDVKKLITELEGQGMDGLLIDLRFNGGGSLQEAIEMSGLFIPDGPVVQVRNYDQSVDKMDDEDGGEVFYDGPLAVLVNRGSASASEIFSGAIQDYRRGVIIGESTFGKGTVQNVIDLSRYIRNPELNLGQIKMTLAKFYRVTGSSNQRVGIAPDVQFPSIYDADNFGEASRENALPWDEIASAKYSPTNTISEELLDYLNELYREDLNKDPDLQKLVRDIERAKENRNRKSVSLNLETRKANTNNDEDDLATAVDDGEVVDKDEIDEKLKKDPYLKESLKLLAAMKKFKVG</sequence>
<keyword evidence="3 5" id="KW-0378">Hydrolase</keyword>
<evidence type="ECO:0000256" key="1">
    <source>
        <dbReference type="ARBA" id="ARBA00009179"/>
    </source>
</evidence>
<dbReference type="OrthoDB" id="9812068at2"/>
<dbReference type="Gene3D" id="2.30.42.10">
    <property type="match status" value="1"/>
</dbReference>
<dbReference type="PANTHER" id="PTHR32060">
    <property type="entry name" value="TAIL-SPECIFIC PROTEASE"/>
    <property type="match status" value="1"/>
</dbReference>
<gene>
    <name evidence="7" type="ORF">SAMN05421640_3236</name>
</gene>
<evidence type="ECO:0000256" key="4">
    <source>
        <dbReference type="ARBA" id="ARBA00022825"/>
    </source>
</evidence>
<dbReference type="SUPFAM" id="SSF52096">
    <property type="entry name" value="ClpP/crotonase"/>
    <property type="match status" value="1"/>
</dbReference>
<dbReference type="GO" id="GO:0030288">
    <property type="term" value="C:outer membrane-bounded periplasmic space"/>
    <property type="evidence" value="ECO:0007669"/>
    <property type="project" value="TreeGrafter"/>
</dbReference>
<dbReference type="Pfam" id="PF17804">
    <property type="entry name" value="TSP_NTD"/>
    <property type="match status" value="1"/>
</dbReference>
<dbReference type="Pfam" id="PF11818">
    <property type="entry name" value="DUF3340"/>
    <property type="match status" value="1"/>
</dbReference>
<dbReference type="CDD" id="cd07560">
    <property type="entry name" value="Peptidase_S41_CPP"/>
    <property type="match status" value="1"/>
</dbReference>
<dbReference type="CDD" id="cd06782">
    <property type="entry name" value="cpPDZ_CPP-like"/>
    <property type="match status" value="1"/>
</dbReference>
<reference evidence="7 8" key="1">
    <citation type="submission" date="2017-06" db="EMBL/GenBank/DDBJ databases">
        <authorList>
            <person name="Kim H.J."/>
            <person name="Triplett B.A."/>
        </authorList>
    </citation>
    <scope>NUCLEOTIDE SEQUENCE [LARGE SCALE GENOMIC DNA]</scope>
    <source>
        <strain evidence="7 8">DSM 19307</strain>
    </source>
</reference>
<dbReference type="InterPro" id="IPR029045">
    <property type="entry name" value="ClpP/crotonase-like_dom_sf"/>
</dbReference>
<dbReference type="EMBL" id="FZPD01000005">
    <property type="protein sequence ID" value="SNT29272.1"/>
    <property type="molecule type" value="Genomic_DNA"/>
</dbReference>
<evidence type="ECO:0000313" key="8">
    <source>
        <dbReference type="Proteomes" id="UP000198393"/>
    </source>
</evidence>
<dbReference type="Gene3D" id="3.90.226.10">
    <property type="entry name" value="2-enoyl-CoA Hydratase, Chain A, domain 1"/>
    <property type="match status" value="1"/>
</dbReference>
<comment type="similarity">
    <text evidence="1 5">Belongs to the peptidase S41A family.</text>
</comment>
<accession>A0A239LH81</accession>
<dbReference type="GO" id="GO:0006508">
    <property type="term" value="P:proteolysis"/>
    <property type="evidence" value="ECO:0007669"/>
    <property type="project" value="UniProtKB-KW"/>
</dbReference>
<dbReference type="RefSeq" id="WP_089357905.1">
    <property type="nucleotide sequence ID" value="NZ_FZPD01000005.1"/>
</dbReference>
<dbReference type="GO" id="GO:0004175">
    <property type="term" value="F:endopeptidase activity"/>
    <property type="evidence" value="ECO:0007669"/>
    <property type="project" value="TreeGrafter"/>
</dbReference>
<dbReference type="InterPro" id="IPR036034">
    <property type="entry name" value="PDZ_sf"/>
</dbReference>
<dbReference type="InterPro" id="IPR005151">
    <property type="entry name" value="Tail-specific_protease"/>
</dbReference>
<dbReference type="Pfam" id="PF00595">
    <property type="entry name" value="PDZ"/>
    <property type="match status" value="1"/>
</dbReference>
<dbReference type="PROSITE" id="PS50106">
    <property type="entry name" value="PDZ"/>
    <property type="match status" value="1"/>
</dbReference>